<name>A0A8J7CBM9_9PROT</name>
<dbReference type="InterPro" id="IPR036188">
    <property type="entry name" value="FAD/NAD-bd_sf"/>
</dbReference>
<keyword evidence="3" id="KW-0274">FAD</keyword>
<feature type="domain" description="FAD-dependent oxidoreductase 2 FAD-binding" evidence="6">
    <location>
        <begin position="25"/>
        <end position="440"/>
    </location>
</feature>
<dbReference type="RefSeq" id="WP_192533212.1">
    <property type="nucleotide sequence ID" value="NZ_JACZHT010000001.1"/>
</dbReference>
<dbReference type="GO" id="GO:0016491">
    <property type="term" value="F:oxidoreductase activity"/>
    <property type="evidence" value="ECO:0007669"/>
    <property type="project" value="UniProtKB-KW"/>
</dbReference>
<protein>
    <submittedName>
        <fullName evidence="7">FAD-dependent tricarballylate dehydrogenase TcuA</fullName>
    </submittedName>
</protein>
<evidence type="ECO:0000259" key="6">
    <source>
        <dbReference type="Pfam" id="PF00890"/>
    </source>
</evidence>
<dbReference type="NCBIfam" id="TIGR02485">
    <property type="entry name" value="CobZ_N-term"/>
    <property type="match status" value="1"/>
</dbReference>
<dbReference type="PANTHER" id="PTHR43400:SF7">
    <property type="entry name" value="FAD-DEPENDENT OXIDOREDUCTASE 2 FAD BINDING DOMAIN-CONTAINING PROTEIN"/>
    <property type="match status" value="1"/>
</dbReference>
<dbReference type="InterPro" id="IPR027477">
    <property type="entry name" value="Succ_DH/fumarate_Rdtase_cat_sf"/>
</dbReference>
<dbReference type="SUPFAM" id="SSF51905">
    <property type="entry name" value="FAD/NAD(P)-binding domain"/>
    <property type="match status" value="1"/>
</dbReference>
<dbReference type="Gene3D" id="3.90.700.10">
    <property type="entry name" value="Succinate dehydrogenase/fumarate reductase flavoprotein, catalytic domain"/>
    <property type="match status" value="1"/>
</dbReference>
<dbReference type="InterPro" id="IPR050315">
    <property type="entry name" value="FAD-oxidoreductase_2"/>
</dbReference>
<keyword evidence="8" id="KW-1185">Reference proteome</keyword>
<evidence type="ECO:0000256" key="1">
    <source>
        <dbReference type="ARBA" id="ARBA00001974"/>
    </source>
</evidence>
<dbReference type="Proteomes" id="UP000631034">
    <property type="component" value="Unassembled WGS sequence"/>
</dbReference>
<evidence type="ECO:0000256" key="5">
    <source>
        <dbReference type="SAM" id="MobiDB-lite"/>
    </source>
</evidence>
<evidence type="ECO:0000313" key="7">
    <source>
        <dbReference type="EMBL" id="MBE1236348.1"/>
    </source>
</evidence>
<dbReference type="SUPFAM" id="SSF56425">
    <property type="entry name" value="Succinate dehydrogenase/fumarate reductase flavoprotein, catalytic domain"/>
    <property type="match status" value="1"/>
</dbReference>
<sequence>MARLRLPALLYPDASELVEDMTSPDVLVLGGGMAGLCAAIEAREAGARVLLVEESPAWRRGGNARHARNMREPHEEPTPFSPRTYPRAELVEDLYRISAGLGDPDLIETVARHAHGLSDWLIARGVALQFPEEGVLPHSRKTVFFLGGGTAMIRALYREAERLGVRILFEAEARTVDLNGRTEVLHAGRVLNIRPGATVVCSGGYQANRKWLQESWGRAAHHLVLRGTKYAMGGPLRDLLDQGVASSGEPGFGHLVAVDARSPKWDGGIVTRVEGVQYGIAVTASGRRFFDEGKDVASTRYGTWGRMALETSGQLAWAIMDARAAAHFPSPVYPPIEAPTLEELAPVIHMDPQVLAGEVREYNSILGAEPDGRRRRLEPPRTRPAPYVVKPPFRAVPFRPGITFTCYGLKVDSRARVMRLDGYPCETVFAAGMIMAPGVLGRGYVSGAALMVAAVFGRIAGRNAARLRGHGLLLPGTRS</sequence>
<evidence type="ECO:0000256" key="3">
    <source>
        <dbReference type="ARBA" id="ARBA00022827"/>
    </source>
</evidence>
<gene>
    <name evidence="7" type="primary">tcuA</name>
    <name evidence="7" type="ORF">IHV25_01590</name>
</gene>
<comment type="cofactor">
    <cofactor evidence="1">
        <name>FAD</name>
        <dbReference type="ChEBI" id="CHEBI:57692"/>
    </cofactor>
</comment>
<dbReference type="InterPro" id="IPR012831">
    <property type="entry name" value="CobZ"/>
</dbReference>
<evidence type="ECO:0000256" key="2">
    <source>
        <dbReference type="ARBA" id="ARBA00022630"/>
    </source>
</evidence>
<dbReference type="Gene3D" id="3.50.50.60">
    <property type="entry name" value="FAD/NAD(P)-binding domain"/>
    <property type="match status" value="1"/>
</dbReference>
<dbReference type="InterPro" id="IPR003953">
    <property type="entry name" value="FAD-dep_OxRdtase_2_FAD-bd"/>
</dbReference>
<accession>A0A8J7CBM9</accession>
<dbReference type="NCBIfam" id="NF006130">
    <property type="entry name" value="PRK08274.1"/>
    <property type="match status" value="1"/>
</dbReference>
<organism evidence="7 8">
    <name type="scientific">Phaeovibrio sulfidiphilus</name>
    <dbReference type="NCBI Taxonomy" id="1220600"/>
    <lineage>
        <taxon>Bacteria</taxon>
        <taxon>Pseudomonadati</taxon>
        <taxon>Pseudomonadota</taxon>
        <taxon>Alphaproteobacteria</taxon>
        <taxon>Rhodospirillales</taxon>
        <taxon>Rhodospirillaceae</taxon>
        <taxon>Phaeovibrio</taxon>
    </lineage>
</organism>
<feature type="region of interest" description="Disordered" evidence="5">
    <location>
        <begin position="62"/>
        <end position="83"/>
    </location>
</feature>
<proteinExistence type="predicted"/>
<comment type="caution">
    <text evidence="7">The sequence shown here is derived from an EMBL/GenBank/DDBJ whole genome shotgun (WGS) entry which is preliminary data.</text>
</comment>
<evidence type="ECO:0000313" key="8">
    <source>
        <dbReference type="Proteomes" id="UP000631034"/>
    </source>
</evidence>
<keyword evidence="2" id="KW-0285">Flavoprotein</keyword>
<dbReference type="PANTHER" id="PTHR43400">
    <property type="entry name" value="FUMARATE REDUCTASE"/>
    <property type="match status" value="1"/>
</dbReference>
<dbReference type="AlphaFoldDB" id="A0A8J7CBM9"/>
<keyword evidence="4" id="KW-0560">Oxidoreductase</keyword>
<evidence type="ECO:0000256" key="4">
    <source>
        <dbReference type="ARBA" id="ARBA00023002"/>
    </source>
</evidence>
<reference evidence="7" key="1">
    <citation type="submission" date="2020-10" db="EMBL/GenBank/DDBJ databases">
        <title>Genome sequence of the unusual species of purple photosynthetic bacteria, Phaeovibrio sulfidiphilus DSM 23193, type strain.</title>
        <authorList>
            <person name="Kyndt J.A."/>
            <person name="Meyer T.E."/>
        </authorList>
    </citation>
    <scope>NUCLEOTIDE SEQUENCE</scope>
    <source>
        <strain evidence="7">DSM 23193</strain>
    </source>
</reference>
<dbReference type="EMBL" id="JACZHT010000001">
    <property type="protein sequence ID" value="MBE1236348.1"/>
    <property type="molecule type" value="Genomic_DNA"/>
</dbReference>
<dbReference type="Pfam" id="PF00890">
    <property type="entry name" value="FAD_binding_2"/>
    <property type="match status" value="1"/>
</dbReference>